<dbReference type="Proteomes" id="UP000094336">
    <property type="component" value="Unassembled WGS sequence"/>
</dbReference>
<evidence type="ECO:0000313" key="2">
    <source>
        <dbReference type="Proteomes" id="UP000094336"/>
    </source>
</evidence>
<organism evidence="1 2">
    <name type="scientific">Babjeviella inositovora NRRL Y-12698</name>
    <dbReference type="NCBI Taxonomy" id="984486"/>
    <lineage>
        <taxon>Eukaryota</taxon>
        <taxon>Fungi</taxon>
        <taxon>Dikarya</taxon>
        <taxon>Ascomycota</taxon>
        <taxon>Saccharomycotina</taxon>
        <taxon>Pichiomycetes</taxon>
        <taxon>Serinales incertae sedis</taxon>
        <taxon>Babjeviella</taxon>
    </lineage>
</organism>
<dbReference type="AlphaFoldDB" id="A0A1E3QM53"/>
<dbReference type="GeneID" id="30147187"/>
<evidence type="ECO:0000313" key="1">
    <source>
        <dbReference type="EMBL" id="ODQ78698.1"/>
    </source>
</evidence>
<protein>
    <submittedName>
        <fullName evidence="1">Uncharacterized protein</fullName>
    </submittedName>
</protein>
<sequence>MRGSTNCGIPIFHPIRITAHYPLEIRPFKLKYGKHVKFIGITGENLPYPRPSATG</sequence>
<gene>
    <name evidence="1" type="ORF">BABINDRAFT_162398</name>
</gene>
<accession>A0A1E3QM53</accession>
<keyword evidence="2" id="KW-1185">Reference proteome</keyword>
<proteinExistence type="predicted"/>
<reference evidence="2" key="1">
    <citation type="submission" date="2016-05" db="EMBL/GenBank/DDBJ databases">
        <title>Comparative genomics of biotechnologically important yeasts.</title>
        <authorList>
            <consortium name="DOE Joint Genome Institute"/>
            <person name="Riley R."/>
            <person name="Haridas S."/>
            <person name="Wolfe K.H."/>
            <person name="Lopes M.R."/>
            <person name="Hittinger C.T."/>
            <person name="Goker M."/>
            <person name="Salamov A."/>
            <person name="Wisecaver J."/>
            <person name="Long T.M."/>
            <person name="Aerts A.L."/>
            <person name="Barry K."/>
            <person name="Choi C."/>
            <person name="Clum A."/>
            <person name="Coughlan A.Y."/>
            <person name="Deshpande S."/>
            <person name="Douglass A.P."/>
            <person name="Hanson S.J."/>
            <person name="Klenk H.-P."/>
            <person name="Labutti K."/>
            <person name="Lapidus A."/>
            <person name="Lindquist E."/>
            <person name="Lipzen A."/>
            <person name="Meier-Kolthoff J.P."/>
            <person name="Ohm R.A."/>
            <person name="Otillar R.P."/>
            <person name="Pangilinan J."/>
            <person name="Peng Y."/>
            <person name="Rokas A."/>
            <person name="Rosa C.A."/>
            <person name="Scheuner C."/>
            <person name="Sibirny A.A."/>
            <person name="Slot J.C."/>
            <person name="Stielow J.B."/>
            <person name="Sun H."/>
            <person name="Kurtzman C.P."/>
            <person name="Blackwell M."/>
            <person name="Grigoriev I.V."/>
            <person name="Jeffries T.W."/>
        </authorList>
    </citation>
    <scope>NUCLEOTIDE SEQUENCE [LARGE SCALE GENOMIC DNA]</scope>
    <source>
        <strain evidence="2">NRRL Y-12698</strain>
    </source>
</reference>
<name>A0A1E3QM53_9ASCO</name>
<dbReference type="EMBL" id="KV454434">
    <property type="protein sequence ID" value="ODQ78698.1"/>
    <property type="molecule type" value="Genomic_DNA"/>
</dbReference>
<dbReference type="RefSeq" id="XP_018984026.1">
    <property type="nucleotide sequence ID" value="XM_019129334.1"/>
</dbReference>